<comment type="caution">
    <text evidence="2">The sequence shown here is derived from an EMBL/GenBank/DDBJ whole genome shotgun (WGS) entry which is preliminary data.</text>
</comment>
<dbReference type="PANTHER" id="PTHR43377">
    <property type="entry name" value="BILIVERDIN REDUCTASE A"/>
    <property type="match status" value="1"/>
</dbReference>
<dbReference type="Pfam" id="PF22725">
    <property type="entry name" value="GFO_IDH_MocA_C3"/>
    <property type="match status" value="1"/>
</dbReference>
<reference evidence="2 3" key="1">
    <citation type="submission" date="2024-07" db="EMBL/GenBank/DDBJ databases">
        <title>Genomic Encyclopedia of Type Strains, Phase V (KMG-V): Genome sequencing to study the core and pangenomes of soil and plant-associated prokaryotes.</title>
        <authorList>
            <person name="Whitman W."/>
        </authorList>
    </citation>
    <scope>NUCLEOTIDE SEQUENCE [LARGE SCALE GENOMIC DNA]</scope>
    <source>
        <strain evidence="2 3">USDA 152</strain>
    </source>
</reference>
<evidence type="ECO:0000259" key="1">
    <source>
        <dbReference type="Pfam" id="PF22725"/>
    </source>
</evidence>
<evidence type="ECO:0000313" key="2">
    <source>
        <dbReference type="EMBL" id="MEY9455675.1"/>
    </source>
</evidence>
<dbReference type="InterPro" id="IPR036291">
    <property type="entry name" value="NAD(P)-bd_dom_sf"/>
</dbReference>
<sequence length="174" mass="19510">MSPTPNQMHVANGMDCIAARIPALIEKPLADDVVAAHALVEASERAGVPLLTGHHRRHNPMIQRARAEIERGRLGQIVSVHGMFWLIKPDDYFDVAWRRERGAGPVFLNLIHDVDLLRYLCGDIVAVQAAQSNRLRGNEVEETALILSLRLRRIGNGQCLRYHPVALELGIHRR</sequence>
<dbReference type="SUPFAM" id="SSF55347">
    <property type="entry name" value="Glyceraldehyde-3-phosphate dehydrogenase-like, C-terminal domain"/>
    <property type="match status" value="1"/>
</dbReference>
<dbReference type="InterPro" id="IPR051450">
    <property type="entry name" value="Gfo/Idh/MocA_Oxidoreductases"/>
</dbReference>
<dbReference type="InterPro" id="IPR055170">
    <property type="entry name" value="GFO_IDH_MocA-like_dom"/>
</dbReference>
<evidence type="ECO:0000313" key="3">
    <source>
        <dbReference type="Proteomes" id="UP001565369"/>
    </source>
</evidence>
<dbReference type="EMBL" id="JBGBZJ010000003">
    <property type="protein sequence ID" value="MEY9455675.1"/>
    <property type="molecule type" value="Genomic_DNA"/>
</dbReference>
<protein>
    <submittedName>
        <fullName evidence="2">Dehydrogenase</fullName>
    </submittedName>
</protein>
<dbReference type="Gene3D" id="3.30.360.10">
    <property type="entry name" value="Dihydrodipicolinate Reductase, domain 2"/>
    <property type="match status" value="1"/>
</dbReference>
<dbReference type="Gene3D" id="3.40.50.720">
    <property type="entry name" value="NAD(P)-binding Rossmann-like Domain"/>
    <property type="match status" value="1"/>
</dbReference>
<accession>A0ABV4FX14</accession>
<feature type="domain" description="GFO/IDH/MocA-like oxidoreductase" evidence="1">
    <location>
        <begin position="62"/>
        <end position="147"/>
    </location>
</feature>
<proteinExistence type="predicted"/>
<organism evidence="2 3">
    <name type="scientific">Bradyrhizobium ottawaense</name>
    <dbReference type="NCBI Taxonomy" id="931866"/>
    <lineage>
        <taxon>Bacteria</taxon>
        <taxon>Pseudomonadati</taxon>
        <taxon>Pseudomonadota</taxon>
        <taxon>Alphaproteobacteria</taxon>
        <taxon>Hyphomicrobiales</taxon>
        <taxon>Nitrobacteraceae</taxon>
        <taxon>Bradyrhizobium</taxon>
    </lineage>
</organism>
<keyword evidence="3" id="KW-1185">Reference proteome</keyword>
<dbReference type="Proteomes" id="UP001565369">
    <property type="component" value="Unassembled WGS sequence"/>
</dbReference>
<gene>
    <name evidence="2" type="ORF">ABIG07_004623</name>
</gene>
<name>A0ABV4FX14_9BRAD</name>
<dbReference type="PANTHER" id="PTHR43377:SF8">
    <property type="entry name" value="BLR3664 PROTEIN"/>
    <property type="match status" value="1"/>
</dbReference>
<dbReference type="SUPFAM" id="SSF51735">
    <property type="entry name" value="NAD(P)-binding Rossmann-fold domains"/>
    <property type="match status" value="1"/>
</dbReference>